<dbReference type="InterPro" id="IPR052023">
    <property type="entry name" value="Histidine_kinase_KdpD"/>
</dbReference>
<dbReference type="EMBL" id="JAHCVJ010000007">
    <property type="protein sequence ID" value="MBT0665943.1"/>
    <property type="molecule type" value="Genomic_DNA"/>
</dbReference>
<dbReference type="InterPro" id="IPR003661">
    <property type="entry name" value="HisK_dim/P_dom"/>
</dbReference>
<dbReference type="PROSITE" id="PS50109">
    <property type="entry name" value="HIS_KIN"/>
    <property type="match status" value="1"/>
</dbReference>
<evidence type="ECO:0000256" key="10">
    <source>
        <dbReference type="ARBA" id="ARBA00022989"/>
    </source>
</evidence>
<evidence type="ECO:0000313" key="15">
    <source>
        <dbReference type="EMBL" id="MBT0665943.1"/>
    </source>
</evidence>
<evidence type="ECO:0000256" key="4">
    <source>
        <dbReference type="ARBA" id="ARBA00022553"/>
    </source>
</evidence>
<keyword evidence="8 15" id="KW-0418">Kinase</keyword>
<keyword evidence="7" id="KW-0547">Nucleotide-binding</keyword>
<dbReference type="SMART" id="SM00387">
    <property type="entry name" value="HATPase_c"/>
    <property type="match status" value="1"/>
</dbReference>
<dbReference type="CDD" id="cd01987">
    <property type="entry name" value="USP_KdpD-like"/>
    <property type="match status" value="1"/>
</dbReference>
<keyword evidence="6 13" id="KW-0812">Transmembrane</keyword>
<dbReference type="GO" id="GO:0000155">
    <property type="term" value="F:phosphorelay sensor kinase activity"/>
    <property type="evidence" value="ECO:0007669"/>
    <property type="project" value="InterPro"/>
</dbReference>
<feature type="transmembrane region" description="Helical" evidence="13">
    <location>
        <begin position="482"/>
        <end position="501"/>
    </location>
</feature>
<dbReference type="SUPFAM" id="SSF55781">
    <property type="entry name" value="GAF domain-like"/>
    <property type="match status" value="1"/>
</dbReference>
<dbReference type="PANTHER" id="PTHR45569">
    <property type="entry name" value="SENSOR PROTEIN KDPD"/>
    <property type="match status" value="1"/>
</dbReference>
<keyword evidence="10 13" id="KW-1133">Transmembrane helix</keyword>
<dbReference type="Gene3D" id="1.20.120.620">
    <property type="entry name" value="Backbone structure of the membrane domain of e. Coli histidine kinase receptor kdpd"/>
    <property type="match status" value="1"/>
</dbReference>
<dbReference type="Gene3D" id="1.10.287.130">
    <property type="match status" value="1"/>
</dbReference>
<dbReference type="AlphaFoldDB" id="A0AAW4L4P8"/>
<evidence type="ECO:0000256" key="6">
    <source>
        <dbReference type="ARBA" id="ARBA00022692"/>
    </source>
</evidence>
<protein>
    <recommendedName>
        <fullName evidence="3">histidine kinase</fullName>
        <ecNumber evidence="3">2.7.13.3</ecNumber>
    </recommendedName>
</protein>
<dbReference type="Pfam" id="PF02702">
    <property type="entry name" value="KdpD"/>
    <property type="match status" value="1"/>
</dbReference>
<dbReference type="InterPro" id="IPR004358">
    <property type="entry name" value="Sig_transdc_His_kin-like_C"/>
</dbReference>
<evidence type="ECO:0000256" key="12">
    <source>
        <dbReference type="ARBA" id="ARBA00023136"/>
    </source>
</evidence>
<dbReference type="InterPro" id="IPR036890">
    <property type="entry name" value="HATPase_C_sf"/>
</dbReference>
<keyword evidence="16" id="KW-1185">Reference proteome</keyword>
<feature type="transmembrane region" description="Helical" evidence="13">
    <location>
        <begin position="453"/>
        <end position="470"/>
    </location>
</feature>
<name>A0AAW4L4P8_9BACT</name>
<dbReference type="InterPro" id="IPR027417">
    <property type="entry name" value="P-loop_NTPase"/>
</dbReference>
<dbReference type="SUPFAM" id="SSF47384">
    <property type="entry name" value="Homodimeric domain of signal transducing histidine kinase"/>
    <property type="match status" value="1"/>
</dbReference>
<dbReference type="Proteomes" id="UP000811899">
    <property type="component" value="Unassembled WGS sequence"/>
</dbReference>
<feature type="transmembrane region" description="Helical" evidence="13">
    <location>
        <begin position="404"/>
        <end position="425"/>
    </location>
</feature>
<keyword evidence="9" id="KW-0067">ATP-binding</keyword>
<evidence type="ECO:0000259" key="14">
    <source>
        <dbReference type="PROSITE" id="PS50109"/>
    </source>
</evidence>
<evidence type="ECO:0000256" key="7">
    <source>
        <dbReference type="ARBA" id="ARBA00022741"/>
    </source>
</evidence>
<feature type="domain" description="Histidine kinase" evidence="14">
    <location>
        <begin position="676"/>
        <end position="891"/>
    </location>
</feature>
<comment type="subcellular location">
    <subcellularLocation>
        <location evidence="2">Membrane</location>
        <topology evidence="2">Multi-pass membrane protein</topology>
    </subcellularLocation>
</comment>
<evidence type="ECO:0000256" key="3">
    <source>
        <dbReference type="ARBA" id="ARBA00012438"/>
    </source>
</evidence>
<dbReference type="Gene3D" id="3.30.565.10">
    <property type="entry name" value="Histidine kinase-like ATPase, C-terminal domain"/>
    <property type="match status" value="1"/>
</dbReference>
<evidence type="ECO:0000256" key="11">
    <source>
        <dbReference type="ARBA" id="ARBA00023012"/>
    </source>
</evidence>
<keyword evidence="11" id="KW-0902">Two-component regulatory system</keyword>
<keyword evidence="12 13" id="KW-0472">Membrane</keyword>
<dbReference type="InterPro" id="IPR025201">
    <property type="entry name" value="KdpD_TM"/>
</dbReference>
<dbReference type="Pfam" id="PF13492">
    <property type="entry name" value="GAF_3"/>
    <property type="match status" value="1"/>
</dbReference>
<dbReference type="InterPro" id="IPR029016">
    <property type="entry name" value="GAF-like_dom_sf"/>
</dbReference>
<dbReference type="SUPFAM" id="SSF52402">
    <property type="entry name" value="Adenine nucleotide alpha hydrolases-like"/>
    <property type="match status" value="1"/>
</dbReference>
<dbReference type="SUPFAM" id="SSF55874">
    <property type="entry name" value="ATPase domain of HSP90 chaperone/DNA topoisomerase II/histidine kinase"/>
    <property type="match status" value="1"/>
</dbReference>
<keyword evidence="4" id="KW-0597">Phosphoprotein</keyword>
<dbReference type="InterPro" id="IPR003852">
    <property type="entry name" value="Sig_transdc_His_kinase_KdpD_N"/>
</dbReference>
<dbReference type="EC" id="2.7.13.3" evidence="3"/>
<sequence length="899" mass="99790">MMSYSDDIRPSPEAMLRLAQAEEVKAEVGKLKIFLGYAAGVGKTFAMLEAADLRKQEGRDVVVGYVESHGRFETDSLLSFTGLEILPKKLIEYQGVQLPELDLDAVLDRRPQIVLVDELAHSNAPGCRHEKRWQDVEELLAAGIDVYTTVNIQHFESLNDVVTQITGVVVRETVPDRLLDLAFEIKLIDISPEDLLQRLKEGKVYIPAQATKAMEKFFRLGNLMALRELSLRRAAARVDDQMRAYMETQSIAGPWPTAERLLVCVSGSPYSEKLIRATCRLAEELKAQWLTVYIETPGGGRQVQENRERIWRDLRLAESLGAQVATVTATDITDALMEYASRHNVTKIVMGKPHKPRWREILQPPIVDRIIRRSGALDVVVVSFEQDESAGTAIVHRRSRPLKLTGYAASLVLIAAATLLCELLRPFLDPTNMVMFYLLAVVVASVRLGRKPAIATAFFGVLAFDFFFVPPRLTFAVADTQYLLTFLGLFVVSVVISSLVVRARERAEAMRTREVQTASLYYLSRDLAASVDIDAVLKAVVRNAEEALNAQVVIFLPEGERLDIMAASEGLTLDIKEQAVADWAFRNNHQAGRATDTLVSADLIYLPLQTPASVLGVMGVQLQQEQDYHAQDNRRLLEAFATQAAMAMERIRFSRQAEQAQILQARENLERALLNSISHDLRTPLSSVTGVLTCLKEEGEHLNDHARRELLDTACSEAERLNRFVGNLLDMTRIEAGAVKLNSEPCDVQDLVGCALAALEPRIAGREVSFRMLTELPLVPMDLVLMTQVMVNLVDNSLKYSPSGTAIELTAATDSSWLILELRDHGPGVPEHDLRRIFDKFYRIPVPEGAGGTGLGLSICKGIVEAHNGSIVAENLPAGGLRIELRLPLQKRQGEPRDS</sequence>
<gene>
    <name evidence="15" type="ORF">KI809_16655</name>
</gene>
<accession>A0AAW4L4P8</accession>
<dbReference type="InterPro" id="IPR005467">
    <property type="entry name" value="His_kinase_dom"/>
</dbReference>
<keyword evidence="5" id="KW-0808">Transferase</keyword>
<dbReference type="Pfam" id="PF02518">
    <property type="entry name" value="HATPase_c"/>
    <property type="match status" value="1"/>
</dbReference>
<dbReference type="InterPro" id="IPR036097">
    <property type="entry name" value="HisK_dim/P_sf"/>
</dbReference>
<evidence type="ECO:0000256" key="2">
    <source>
        <dbReference type="ARBA" id="ARBA00004141"/>
    </source>
</evidence>
<dbReference type="InterPro" id="IPR003018">
    <property type="entry name" value="GAF"/>
</dbReference>
<dbReference type="Gene3D" id="3.30.450.40">
    <property type="match status" value="1"/>
</dbReference>
<dbReference type="PANTHER" id="PTHR45569:SF1">
    <property type="entry name" value="SENSOR PROTEIN KDPD"/>
    <property type="match status" value="1"/>
</dbReference>
<dbReference type="PRINTS" id="PR00344">
    <property type="entry name" value="BCTRLSENSOR"/>
</dbReference>
<proteinExistence type="predicted"/>
<reference evidence="15 16" key="1">
    <citation type="submission" date="2021-05" db="EMBL/GenBank/DDBJ databases">
        <title>The draft genome of Geobacter pelophilus DSM 12255.</title>
        <authorList>
            <person name="Xu Z."/>
            <person name="Masuda Y."/>
            <person name="Itoh H."/>
            <person name="Senoo K."/>
        </authorList>
    </citation>
    <scope>NUCLEOTIDE SEQUENCE [LARGE SCALE GENOMIC DNA]</scope>
    <source>
        <strain evidence="15 16">DSM 12255</strain>
    </source>
</reference>
<dbReference type="GO" id="GO:0005737">
    <property type="term" value="C:cytoplasm"/>
    <property type="evidence" value="ECO:0007669"/>
    <property type="project" value="UniProtKB-ARBA"/>
</dbReference>
<organism evidence="15 16">
    <name type="scientific">Geoanaerobacter pelophilus</name>
    <dbReference type="NCBI Taxonomy" id="60036"/>
    <lineage>
        <taxon>Bacteria</taxon>
        <taxon>Pseudomonadati</taxon>
        <taxon>Thermodesulfobacteriota</taxon>
        <taxon>Desulfuromonadia</taxon>
        <taxon>Geobacterales</taxon>
        <taxon>Geobacteraceae</taxon>
        <taxon>Geoanaerobacter</taxon>
    </lineage>
</organism>
<evidence type="ECO:0000256" key="9">
    <source>
        <dbReference type="ARBA" id="ARBA00022840"/>
    </source>
</evidence>
<dbReference type="Gene3D" id="3.40.50.620">
    <property type="entry name" value="HUPs"/>
    <property type="match status" value="1"/>
</dbReference>
<dbReference type="CDD" id="cd00082">
    <property type="entry name" value="HisKA"/>
    <property type="match status" value="1"/>
</dbReference>
<evidence type="ECO:0000256" key="13">
    <source>
        <dbReference type="SAM" id="Phobius"/>
    </source>
</evidence>
<dbReference type="SMART" id="SM00388">
    <property type="entry name" value="HisKA"/>
    <property type="match status" value="1"/>
</dbReference>
<evidence type="ECO:0000256" key="5">
    <source>
        <dbReference type="ARBA" id="ARBA00022679"/>
    </source>
</evidence>
<evidence type="ECO:0000256" key="1">
    <source>
        <dbReference type="ARBA" id="ARBA00000085"/>
    </source>
</evidence>
<dbReference type="CDD" id="cd00075">
    <property type="entry name" value="HATPase"/>
    <property type="match status" value="1"/>
</dbReference>
<dbReference type="Gene3D" id="3.40.50.300">
    <property type="entry name" value="P-loop containing nucleotide triphosphate hydrolases"/>
    <property type="match status" value="1"/>
</dbReference>
<dbReference type="FunFam" id="3.40.50.300:FF:000483">
    <property type="entry name" value="Sensor histidine kinase KdpD"/>
    <property type="match status" value="1"/>
</dbReference>
<dbReference type="GO" id="GO:0005886">
    <property type="term" value="C:plasma membrane"/>
    <property type="evidence" value="ECO:0007669"/>
    <property type="project" value="TreeGrafter"/>
</dbReference>
<dbReference type="GO" id="GO:0005524">
    <property type="term" value="F:ATP binding"/>
    <property type="evidence" value="ECO:0007669"/>
    <property type="project" value="UniProtKB-KW"/>
</dbReference>
<comment type="caution">
    <text evidence="15">The sequence shown here is derived from an EMBL/GenBank/DDBJ whole genome shotgun (WGS) entry which is preliminary data.</text>
</comment>
<dbReference type="InterPro" id="IPR038318">
    <property type="entry name" value="KdpD_sf"/>
</dbReference>
<dbReference type="Pfam" id="PF13493">
    <property type="entry name" value="DUF4118"/>
    <property type="match status" value="1"/>
</dbReference>
<dbReference type="InterPro" id="IPR003594">
    <property type="entry name" value="HATPase_dom"/>
</dbReference>
<comment type="catalytic activity">
    <reaction evidence="1">
        <text>ATP + protein L-histidine = ADP + protein N-phospho-L-histidine.</text>
        <dbReference type="EC" id="2.7.13.3"/>
    </reaction>
</comment>
<evidence type="ECO:0000256" key="8">
    <source>
        <dbReference type="ARBA" id="ARBA00022777"/>
    </source>
</evidence>
<evidence type="ECO:0000313" key="16">
    <source>
        <dbReference type="Proteomes" id="UP000811899"/>
    </source>
</evidence>
<dbReference type="InterPro" id="IPR014729">
    <property type="entry name" value="Rossmann-like_a/b/a_fold"/>
</dbReference>
<dbReference type="Pfam" id="PF00512">
    <property type="entry name" value="HisKA"/>
    <property type="match status" value="1"/>
</dbReference>
<dbReference type="RefSeq" id="WP_214172707.1">
    <property type="nucleotide sequence ID" value="NZ_JAHCVJ010000007.1"/>
</dbReference>